<feature type="chain" id="PRO_5003317757" description="Lipoprotein" evidence="1">
    <location>
        <begin position="25"/>
        <end position="210"/>
    </location>
</feature>
<evidence type="ECO:0000313" key="3">
    <source>
        <dbReference type="Proteomes" id="UP000006546"/>
    </source>
</evidence>
<protein>
    <recommendedName>
        <fullName evidence="4">Lipoprotein</fullName>
    </recommendedName>
</protein>
<dbReference type="AlphaFoldDB" id="F4LL03"/>
<dbReference type="OrthoDB" id="359660at2"/>
<evidence type="ECO:0000313" key="2">
    <source>
        <dbReference type="EMBL" id="AEE16600.1"/>
    </source>
</evidence>
<name>F4LL03_TREBD</name>
<reference evidence="3" key="1">
    <citation type="submission" date="2011-04" db="EMBL/GenBank/DDBJ databases">
        <title>The complete genome of Treponema brennaborense DSM 12168.</title>
        <authorList>
            <person name="Lucas S."/>
            <person name="Han J."/>
            <person name="Lapidus A."/>
            <person name="Bruce D."/>
            <person name="Goodwin L."/>
            <person name="Pitluck S."/>
            <person name="Peters L."/>
            <person name="Kyrpides N."/>
            <person name="Mavromatis K."/>
            <person name="Ivanova N."/>
            <person name="Mikhailova N."/>
            <person name="Pagani I."/>
            <person name="Teshima H."/>
            <person name="Detter J.C."/>
            <person name="Tapia R."/>
            <person name="Han C."/>
            <person name="Land M."/>
            <person name="Hauser L."/>
            <person name="Markowitz V."/>
            <person name="Cheng J.-F."/>
            <person name="Hugenholtz P."/>
            <person name="Woyke T."/>
            <person name="Wu D."/>
            <person name="Gronow S."/>
            <person name="Wellnitz S."/>
            <person name="Brambilla E."/>
            <person name="Klenk H.-P."/>
            <person name="Eisen J.A."/>
        </authorList>
    </citation>
    <scope>NUCLEOTIDE SEQUENCE [LARGE SCALE GENOMIC DNA]</scope>
    <source>
        <strain evidence="3">DSM 12168 / CIP 105900 / DD5/3</strain>
    </source>
</reference>
<dbReference type="EMBL" id="CP002696">
    <property type="protein sequence ID" value="AEE16600.1"/>
    <property type="molecule type" value="Genomic_DNA"/>
</dbReference>
<gene>
    <name evidence="2" type="ordered locus">Trebr_1172</name>
</gene>
<keyword evidence="3" id="KW-1185">Reference proteome</keyword>
<sequence>MDRFFFWYAALCFCIVSCSNPQNGAFAGIDDGETVKSSVTEAASAVRWTPELEARNSAEIKAAAGTGFKMPALSSVESALLRPSGVPVYPAVAGFGSLDTSSVPAELREMLVSFCSGVRSYRNETASAEPLYAYMGAGRAYLLTVFLYDVSRVPLLTRYVLGKPFDVDSFRQIPVRFYADNGYIDLHAYVAQSDSRWYIDQITYGAFVYE</sequence>
<evidence type="ECO:0008006" key="4">
    <source>
        <dbReference type="Google" id="ProtNLM"/>
    </source>
</evidence>
<dbReference type="RefSeq" id="WP_013758307.1">
    <property type="nucleotide sequence ID" value="NC_015500.1"/>
</dbReference>
<feature type="signal peptide" evidence="1">
    <location>
        <begin position="1"/>
        <end position="24"/>
    </location>
</feature>
<dbReference type="KEGG" id="tbe:Trebr_1172"/>
<dbReference type="eggNOG" id="ENOG5030V2A">
    <property type="taxonomic scope" value="Bacteria"/>
</dbReference>
<proteinExistence type="predicted"/>
<dbReference type="HOGENOM" id="CLU_1309640_0_0_12"/>
<accession>F4LL03</accession>
<keyword evidence="1" id="KW-0732">Signal</keyword>
<organism evidence="2 3">
    <name type="scientific">Treponema brennaborense (strain DSM 12168 / CIP 105900 / DD5/3)</name>
    <dbReference type="NCBI Taxonomy" id="906968"/>
    <lineage>
        <taxon>Bacteria</taxon>
        <taxon>Pseudomonadati</taxon>
        <taxon>Spirochaetota</taxon>
        <taxon>Spirochaetia</taxon>
        <taxon>Spirochaetales</taxon>
        <taxon>Treponemataceae</taxon>
        <taxon>Treponema</taxon>
    </lineage>
</organism>
<dbReference type="STRING" id="906968.Trebr_1172"/>
<evidence type="ECO:0000256" key="1">
    <source>
        <dbReference type="SAM" id="SignalP"/>
    </source>
</evidence>
<dbReference type="Proteomes" id="UP000006546">
    <property type="component" value="Chromosome"/>
</dbReference>